<accession>A0A4Y8Q486</accession>
<keyword evidence="10" id="KW-1185">Reference proteome</keyword>
<keyword evidence="6 7" id="KW-0472">Membrane</keyword>
<keyword evidence="3" id="KW-1003">Cell membrane</keyword>
<feature type="transmembrane region" description="Helical" evidence="7">
    <location>
        <begin position="95"/>
        <end position="114"/>
    </location>
</feature>
<gene>
    <name evidence="9" type="ORF">B5M42_11270</name>
</gene>
<evidence type="ECO:0000256" key="2">
    <source>
        <dbReference type="ARBA" id="ARBA00007400"/>
    </source>
</evidence>
<dbReference type="Pfam" id="PF01757">
    <property type="entry name" value="Acyl_transf_3"/>
    <property type="match status" value="1"/>
</dbReference>
<evidence type="ECO:0000256" key="1">
    <source>
        <dbReference type="ARBA" id="ARBA00004651"/>
    </source>
</evidence>
<feature type="transmembrane region" description="Helical" evidence="7">
    <location>
        <begin position="189"/>
        <end position="211"/>
    </location>
</feature>
<dbReference type="GO" id="GO:0009246">
    <property type="term" value="P:enterobacterial common antigen biosynthetic process"/>
    <property type="evidence" value="ECO:0007669"/>
    <property type="project" value="TreeGrafter"/>
</dbReference>
<evidence type="ECO:0000256" key="5">
    <source>
        <dbReference type="ARBA" id="ARBA00022989"/>
    </source>
</evidence>
<evidence type="ECO:0000259" key="8">
    <source>
        <dbReference type="Pfam" id="PF01757"/>
    </source>
</evidence>
<feature type="transmembrane region" description="Helical" evidence="7">
    <location>
        <begin position="21"/>
        <end position="41"/>
    </location>
</feature>
<keyword evidence="5 7" id="KW-1133">Transmembrane helix</keyword>
<keyword evidence="4 7" id="KW-0812">Transmembrane</keyword>
<evidence type="ECO:0000256" key="7">
    <source>
        <dbReference type="SAM" id="Phobius"/>
    </source>
</evidence>
<feature type="transmembrane region" description="Helical" evidence="7">
    <location>
        <begin position="53"/>
        <end position="74"/>
    </location>
</feature>
<dbReference type="InterPro" id="IPR002656">
    <property type="entry name" value="Acyl_transf_3_dom"/>
</dbReference>
<dbReference type="GO" id="GO:0016413">
    <property type="term" value="F:O-acetyltransferase activity"/>
    <property type="evidence" value="ECO:0007669"/>
    <property type="project" value="TreeGrafter"/>
</dbReference>
<feature type="transmembrane region" description="Helical" evidence="7">
    <location>
        <begin position="296"/>
        <end position="315"/>
    </location>
</feature>
<feature type="transmembrane region" description="Helical" evidence="7">
    <location>
        <begin position="256"/>
        <end position="275"/>
    </location>
</feature>
<evidence type="ECO:0000256" key="4">
    <source>
        <dbReference type="ARBA" id="ARBA00022692"/>
    </source>
</evidence>
<name>A0A4Y8Q486_9BACL</name>
<feature type="transmembrane region" description="Helical" evidence="7">
    <location>
        <begin position="327"/>
        <end position="349"/>
    </location>
</feature>
<feature type="transmembrane region" description="Helical" evidence="7">
    <location>
        <begin position="223"/>
        <end position="244"/>
    </location>
</feature>
<feature type="domain" description="Acyltransferase 3" evidence="8">
    <location>
        <begin position="15"/>
        <end position="343"/>
    </location>
</feature>
<comment type="caution">
    <text evidence="9">The sequence shown here is derived from an EMBL/GenBank/DDBJ whole genome shotgun (WGS) entry which is preliminary data.</text>
</comment>
<dbReference type="RefSeq" id="WP_134752798.1">
    <property type="nucleotide sequence ID" value="NZ_MYFO02000012.1"/>
</dbReference>
<evidence type="ECO:0000256" key="3">
    <source>
        <dbReference type="ARBA" id="ARBA00022475"/>
    </source>
</evidence>
<evidence type="ECO:0000256" key="6">
    <source>
        <dbReference type="ARBA" id="ARBA00023136"/>
    </source>
</evidence>
<protein>
    <recommendedName>
        <fullName evidence="8">Acyltransferase 3 domain-containing protein</fullName>
    </recommendedName>
</protein>
<dbReference type="PANTHER" id="PTHR40074">
    <property type="entry name" value="O-ACETYLTRANSFERASE WECH"/>
    <property type="match status" value="1"/>
</dbReference>
<evidence type="ECO:0000313" key="9">
    <source>
        <dbReference type="EMBL" id="TFE87780.1"/>
    </source>
</evidence>
<dbReference type="AlphaFoldDB" id="A0A4Y8Q486"/>
<organism evidence="9 10">
    <name type="scientific">Paenibacillus athensensis</name>
    <dbReference type="NCBI Taxonomy" id="1967502"/>
    <lineage>
        <taxon>Bacteria</taxon>
        <taxon>Bacillati</taxon>
        <taxon>Bacillota</taxon>
        <taxon>Bacilli</taxon>
        <taxon>Bacillales</taxon>
        <taxon>Paenibacillaceae</taxon>
        <taxon>Paenibacillus</taxon>
    </lineage>
</organism>
<dbReference type="GO" id="GO:0005886">
    <property type="term" value="C:plasma membrane"/>
    <property type="evidence" value="ECO:0007669"/>
    <property type="project" value="UniProtKB-SubCell"/>
</dbReference>
<evidence type="ECO:0000313" key="10">
    <source>
        <dbReference type="Proteomes" id="UP000298246"/>
    </source>
</evidence>
<dbReference type="EMBL" id="MYFO01000012">
    <property type="protein sequence ID" value="TFE87780.1"/>
    <property type="molecule type" value="Genomic_DNA"/>
</dbReference>
<dbReference type="PANTHER" id="PTHR40074:SF2">
    <property type="entry name" value="O-ACETYLTRANSFERASE WECH"/>
    <property type="match status" value="1"/>
</dbReference>
<feature type="transmembrane region" description="Helical" evidence="7">
    <location>
        <begin position="137"/>
        <end position="157"/>
    </location>
</feature>
<dbReference type="Proteomes" id="UP000298246">
    <property type="component" value="Unassembled WGS sequence"/>
</dbReference>
<feature type="transmembrane region" description="Helical" evidence="7">
    <location>
        <begin position="164"/>
        <end position="183"/>
    </location>
</feature>
<reference evidence="9 10" key="1">
    <citation type="submission" date="2017-03" db="EMBL/GenBank/DDBJ databases">
        <title>Isolation of Levoglucosan Utilizing Bacteria.</title>
        <authorList>
            <person name="Arya A.S."/>
        </authorList>
    </citation>
    <scope>NUCLEOTIDE SEQUENCE [LARGE SCALE GENOMIC DNA]</scope>
    <source>
        <strain evidence="9 10">MEC069</strain>
    </source>
</reference>
<proteinExistence type="inferred from homology"/>
<comment type="subcellular location">
    <subcellularLocation>
        <location evidence="1">Cell membrane</location>
        <topology evidence="1">Multi-pass membrane protein</topology>
    </subcellularLocation>
</comment>
<dbReference type="OrthoDB" id="65129at2"/>
<sequence>MSNLSTQPARVRLTEINIVRAIAILAVIMIHATSEGTYVPVAGSSTQRMFFSLNMFGSFAVPVFIFVSGLVLFYRYDAGWRARDTVEFYKKRIISVVYPYVLFSLFYDLFYQYLNTRTLSFSLVGFLKLLPLGDAGYHLYFMIIIMQFYVLFPLLLSAFKAWPLLARAMPAVAVLVQLVYHVATSGIVVPHSATLFITYFAIFVLGGYVGIHYPAASVWARRYWGVLLAGALIAGAAFVGLYWLVYYGKQPVAGGWFRLAYNAFALLAAVALIGCGKRLLESGGWPVKALLRLGQVSFGLYLVHPAVLSAIKAVVDTPGDIAAFRWYIAGYWVTTVAGTWLLVEVYLRLQRRWLNRRSRQGKRQRGEQ</sequence>
<comment type="similarity">
    <text evidence="2">Belongs to the acyltransferase 3 family.</text>
</comment>